<accession>A0AAT9HDP4</accession>
<evidence type="ECO:0000256" key="3">
    <source>
        <dbReference type="ARBA" id="ARBA00022475"/>
    </source>
</evidence>
<reference evidence="5" key="2">
    <citation type="submission" date="2024-07" db="EMBL/GenBank/DDBJ databases">
        <title>Streptomyces haneummycinica sp. nov., a new antibiotic-producing actinobacterium isolated from marine sediment.</title>
        <authorList>
            <person name="Uemura M."/>
            <person name="Hamada M."/>
            <person name="Hirano S."/>
            <person name="Kobayashi K."/>
            <person name="Ohshiro T."/>
            <person name="Kobayashi T."/>
            <person name="Terahara T."/>
        </authorList>
    </citation>
    <scope>NUCLEOTIDE SEQUENCE</scope>
    <source>
        <strain evidence="5">KM77-8</strain>
    </source>
</reference>
<evidence type="ECO:0000256" key="1">
    <source>
        <dbReference type="ARBA" id="ARBA00004651"/>
    </source>
</evidence>
<proteinExistence type="predicted"/>
<keyword evidence="3" id="KW-0472">Membrane</keyword>
<keyword evidence="3" id="KW-1003">Cell membrane</keyword>
<dbReference type="GO" id="GO:0005886">
    <property type="term" value="C:plasma membrane"/>
    <property type="evidence" value="ECO:0007669"/>
    <property type="project" value="UniProtKB-SubCell"/>
</dbReference>
<keyword evidence="2" id="KW-0813">Transport</keyword>
<name>A0AAT9HDP4_9ACTN</name>
<comment type="subcellular location">
    <subcellularLocation>
        <location evidence="1">Cell membrane</location>
        <topology evidence="1">Multi-pass membrane protein</topology>
    </subcellularLocation>
</comment>
<feature type="domain" description="ABC transporter type 1 GsiC-like N-terminal" evidence="4">
    <location>
        <begin position="14"/>
        <end position="76"/>
    </location>
</feature>
<dbReference type="PANTHER" id="PTHR43163:SF6">
    <property type="entry name" value="DIPEPTIDE TRANSPORT SYSTEM PERMEASE PROTEIN DPPB-RELATED"/>
    <property type="match status" value="1"/>
</dbReference>
<dbReference type="GO" id="GO:0071916">
    <property type="term" value="F:dipeptide transmembrane transporter activity"/>
    <property type="evidence" value="ECO:0007669"/>
    <property type="project" value="TreeGrafter"/>
</dbReference>
<sequence>MARPSARWARLSDPGEKATEAEVVRINRALGLDQPVYIQYGRFLKRIFQLDLGTSTQTGQPVWDEFVLRFPATVELSLLAILIAVVVGVPSATSRPATAVAGST</sequence>
<protein>
    <recommendedName>
        <fullName evidence="4">ABC transporter type 1 GsiC-like N-terminal domain-containing protein</fullName>
    </recommendedName>
</protein>
<dbReference type="Pfam" id="PF19300">
    <property type="entry name" value="BPD_transp_1_N"/>
    <property type="match status" value="1"/>
</dbReference>
<dbReference type="PANTHER" id="PTHR43163">
    <property type="entry name" value="DIPEPTIDE TRANSPORT SYSTEM PERMEASE PROTEIN DPPB-RELATED"/>
    <property type="match status" value="1"/>
</dbReference>
<reference evidence="5" key="1">
    <citation type="submission" date="2024-06" db="EMBL/GenBank/DDBJ databases">
        <authorList>
            <consortium name="consrtm"/>
            <person name="Uemura M."/>
            <person name="Terahara T."/>
        </authorList>
    </citation>
    <scope>NUCLEOTIDE SEQUENCE</scope>
    <source>
        <strain evidence="5">KM77-8</strain>
    </source>
</reference>
<organism evidence="5">
    <name type="scientific">Streptomyces haneummycinicus</name>
    <dbReference type="NCBI Taxonomy" id="3074435"/>
    <lineage>
        <taxon>Bacteria</taxon>
        <taxon>Bacillati</taxon>
        <taxon>Actinomycetota</taxon>
        <taxon>Actinomycetes</taxon>
        <taxon>Kitasatosporales</taxon>
        <taxon>Streptomycetaceae</taxon>
        <taxon>Streptomyces</taxon>
    </lineage>
</organism>
<dbReference type="EMBL" id="AP035768">
    <property type="protein sequence ID" value="BFO15533.1"/>
    <property type="molecule type" value="Genomic_DNA"/>
</dbReference>
<evidence type="ECO:0000313" key="5">
    <source>
        <dbReference type="EMBL" id="BFO15533.1"/>
    </source>
</evidence>
<evidence type="ECO:0000256" key="2">
    <source>
        <dbReference type="ARBA" id="ARBA00022448"/>
    </source>
</evidence>
<dbReference type="InterPro" id="IPR045621">
    <property type="entry name" value="BPD_transp_1_N"/>
</dbReference>
<dbReference type="AlphaFoldDB" id="A0AAT9HDP4"/>
<evidence type="ECO:0000259" key="4">
    <source>
        <dbReference type="Pfam" id="PF19300"/>
    </source>
</evidence>
<gene>
    <name evidence="5" type="ORF">SHKM778_19210</name>
</gene>